<evidence type="ECO:0000256" key="6">
    <source>
        <dbReference type="ARBA" id="ARBA00023163"/>
    </source>
</evidence>
<dbReference type="Pfam" id="PF16589">
    <property type="entry name" value="BRCT_2"/>
    <property type="match status" value="1"/>
</dbReference>
<feature type="region of interest" description="Disordered" evidence="9">
    <location>
        <begin position="136"/>
        <end position="170"/>
    </location>
</feature>
<evidence type="ECO:0000256" key="9">
    <source>
        <dbReference type="SAM" id="MobiDB-lite"/>
    </source>
</evidence>
<accession>A0A7U2NR07</accession>
<evidence type="ECO:0000259" key="11">
    <source>
        <dbReference type="Pfam" id="PF11626"/>
    </source>
</evidence>
<keyword evidence="5" id="KW-0010">Activator</keyword>
<evidence type="ECO:0000259" key="10">
    <source>
        <dbReference type="Pfam" id="PF08914"/>
    </source>
</evidence>
<evidence type="ECO:0000313" key="13">
    <source>
        <dbReference type="EMBL" id="QRD07305.1"/>
    </source>
</evidence>
<dbReference type="SUPFAM" id="SSF46689">
    <property type="entry name" value="Homeodomain-like"/>
    <property type="match status" value="1"/>
</dbReference>
<feature type="compositionally biased region" description="Low complexity" evidence="9">
    <location>
        <begin position="369"/>
        <end position="380"/>
    </location>
</feature>
<reference evidence="14" key="1">
    <citation type="journal article" date="2021" name="BMC Genomics">
        <title>Chromosome-level genome assembly and manually-curated proteome of model necrotroph Parastagonospora nodorum Sn15 reveals a genome-wide trove of candidate effector homologs, and redundancy of virulence-related functions within an accessory chromosome.</title>
        <authorList>
            <person name="Bertazzoni S."/>
            <person name="Jones D.A.B."/>
            <person name="Phan H.T."/>
            <person name="Tan K.-C."/>
            <person name="Hane J.K."/>
        </authorList>
    </citation>
    <scope>NUCLEOTIDE SEQUENCE [LARGE SCALE GENOMIC DNA]</scope>
    <source>
        <strain evidence="14">SN15 / ATCC MYA-4574 / FGSC 10173)</strain>
    </source>
</reference>
<evidence type="ECO:0000313" key="14">
    <source>
        <dbReference type="Proteomes" id="UP000663193"/>
    </source>
</evidence>
<feature type="domain" description="BRCT" evidence="12">
    <location>
        <begin position="69"/>
        <end position="142"/>
    </location>
</feature>
<dbReference type="VEuPathDB" id="FungiDB:JI435_124930"/>
<dbReference type="Pfam" id="PF11626">
    <property type="entry name" value="Rap1_C"/>
    <property type="match status" value="1"/>
</dbReference>
<dbReference type="AlphaFoldDB" id="A0A7U2NR07"/>
<dbReference type="Proteomes" id="UP000663193">
    <property type="component" value="Chromosome 22"/>
</dbReference>
<dbReference type="InterPro" id="IPR021661">
    <property type="entry name" value="Rap1_C"/>
</dbReference>
<comment type="subcellular location">
    <subcellularLocation>
        <location evidence="8">Nucleus</location>
    </subcellularLocation>
    <subcellularLocation>
        <location evidence="8">Chromosome</location>
        <location evidence="8">Telomere</location>
    </subcellularLocation>
</comment>
<proteinExistence type="inferred from homology"/>
<protein>
    <recommendedName>
        <fullName evidence="8">DNA-binding protein RAP1</fullName>
    </recommendedName>
</protein>
<sequence length="791" mass="88241">MCAVKVRNPAGRHVITRHGLSKRVDGNVQLQLCNSDRNSNPTTTTTPPMAGPTVFEDVAGEFALDGVGQLFEGKKFWVAQRVPSRVRLLDDIKANGGEVVLLEKRADYKIADHFRKDCPPGTISYEFVTKSIQDGRLRDPEDHPAGPPEGDARAPGDLHRPAKGSRTPYTPEEDAICCKWVRDCVARGGSASGNEIYKQLEEKYSRHPWQSWRDRYLKQLRNRPPSAFNIPDNAPPSPPSDHPSEQPARATPVPNPANQATEKVTGHGTARDTKSAVPPNYTLEQLAATFSSEDWEELYANVDVINAIDGDDKSNYEKAWKKWAEAQDNQTAEQWQQYYEKVVRPQWMRDPESKREQVKQKVDKKHEAQSQSQTADQQQQEDLHEDASTGATSTGAESNKISKEAPVAAGNERFQGEASKLPSENKMMSSSTAQYESPKYIKAMYQNVLKRARGDDTEEQQPGQQIPREQSPPPKRQRSLSPITRTTSTVPVQAGTSKQPVEIFSSDGSSSDEEGMQLNNQIMEDVKQPQHDRHVLAQGEVEEDIERVEPEDLVDIEQSPAPPEVLGERSEDELPSNTPTPRPPRHRTNNFDTQAILSSPSQDARISKLPRPIDFTQAMETQDEQRSSSLAPHLDSDNSTTQSLQEFRRSLNGEEISQLSYPALQPLPRAPSFSPTPFNSSDDSDDPDPPLAADELDDFFAAQNAVGLSDAFVARALKRTRCRPGLAEIVLDAWKDGKPLPWQRGIWSLEDDEAAESGDGVELAQLERKHTLDGWGGITERLRFLEGYRSR</sequence>
<dbReference type="Pfam" id="PF08914">
    <property type="entry name" value="Myb_Rap1"/>
    <property type="match status" value="1"/>
</dbReference>
<feature type="compositionally biased region" description="Acidic residues" evidence="9">
    <location>
        <begin position="540"/>
        <end position="555"/>
    </location>
</feature>
<feature type="compositionally biased region" description="Basic and acidic residues" evidence="9">
    <location>
        <begin position="524"/>
        <end position="535"/>
    </location>
</feature>
<keyword evidence="7 8" id="KW-0539">Nucleus</keyword>
<evidence type="ECO:0000256" key="3">
    <source>
        <dbReference type="ARBA" id="ARBA00022895"/>
    </source>
</evidence>
<comment type="similarity">
    <text evidence="1 8">Belongs to the RAP1 family.</text>
</comment>
<evidence type="ECO:0000256" key="4">
    <source>
        <dbReference type="ARBA" id="ARBA00023015"/>
    </source>
</evidence>
<feature type="compositionally biased region" description="Polar residues" evidence="9">
    <location>
        <begin position="591"/>
        <end position="604"/>
    </location>
</feature>
<evidence type="ECO:0000256" key="1">
    <source>
        <dbReference type="ARBA" id="ARBA00010467"/>
    </source>
</evidence>
<feature type="domain" description="TRF2-interacting telomeric protein/Rap1 C-terminal" evidence="11">
    <location>
        <begin position="703"/>
        <end position="786"/>
    </location>
</feature>
<name>A0A7U2NR07_PHANO</name>
<dbReference type="InterPro" id="IPR009057">
    <property type="entry name" value="Homeodomain-like_sf"/>
</dbReference>
<dbReference type="Gene3D" id="1.10.10.60">
    <property type="entry name" value="Homeodomain-like"/>
    <property type="match status" value="1"/>
</dbReference>
<feature type="region of interest" description="Disordered" evidence="9">
    <location>
        <begin position="349"/>
        <end position="696"/>
    </location>
</feature>
<dbReference type="InterPro" id="IPR039595">
    <property type="entry name" value="TE2IP/Rap1"/>
</dbReference>
<feature type="compositionally biased region" description="Polar residues" evidence="9">
    <location>
        <begin position="426"/>
        <end position="435"/>
    </location>
</feature>
<dbReference type="CDD" id="cd11655">
    <property type="entry name" value="rap1_myb-like"/>
    <property type="match status" value="1"/>
</dbReference>
<evidence type="ECO:0000256" key="5">
    <source>
        <dbReference type="ARBA" id="ARBA00023159"/>
    </source>
</evidence>
<dbReference type="InterPro" id="IPR001357">
    <property type="entry name" value="BRCT_dom"/>
</dbReference>
<dbReference type="PANTHER" id="PTHR16466:SF6">
    <property type="entry name" value="TELOMERIC REPEAT-BINDING FACTOR 2-INTERACTING PROTEIN 1"/>
    <property type="match status" value="1"/>
</dbReference>
<keyword evidence="4" id="KW-0805">Transcription regulation</keyword>
<dbReference type="GO" id="GO:0003677">
    <property type="term" value="F:DNA binding"/>
    <property type="evidence" value="ECO:0007669"/>
    <property type="project" value="UniProtKB-UniRule"/>
</dbReference>
<evidence type="ECO:0000256" key="8">
    <source>
        <dbReference type="RuleBase" id="RU367107"/>
    </source>
</evidence>
<feature type="compositionally biased region" description="Low complexity" evidence="9">
    <location>
        <begin position="670"/>
        <end position="681"/>
    </location>
</feature>
<dbReference type="Gene3D" id="1.10.10.2170">
    <property type="match status" value="1"/>
</dbReference>
<dbReference type="EMBL" id="CP069044">
    <property type="protein sequence ID" value="QRD07305.1"/>
    <property type="molecule type" value="Genomic_DNA"/>
</dbReference>
<feature type="compositionally biased region" description="Acidic residues" evidence="9">
    <location>
        <begin position="682"/>
        <end position="696"/>
    </location>
</feature>
<comment type="subunit">
    <text evidence="8">Homodimer.</text>
</comment>
<dbReference type="InterPro" id="IPR015010">
    <property type="entry name" value="TERF2IP_Myb"/>
</dbReference>
<dbReference type="GO" id="GO:0000781">
    <property type="term" value="C:chromosome, telomeric region"/>
    <property type="evidence" value="ECO:0007669"/>
    <property type="project" value="UniProtKB-SubCell"/>
</dbReference>
<feature type="domain" description="TERF2-interacting telomeric protein 1 Myb" evidence="10">
    <location>
        <begin position="169"/>
        <end position="224"/>
    </location>
</feature>
<feature type="compositionally biased region" description="Polar residues" evidence="9">
    <location>
        <begin position="479"/>
        <end position="499"/>
    </location>
</feature>
<keyword evidence="6" id="KW-0804">Transcription</keyword>
<feature type="compositionally biased region" description="Basic and acidic residues" evidence="9">
    <location>
        <begin position="349"/>
        <end position="368"/>
    </location>
</feature>
<keyword evidence="13" id="KW-0238">DNA-binding</keyword>
<keyword evidence="3 8" id="KW-0779">Telomere</keyword>
<evidence type="ECO:0000259" key="12">
    <source>
        <dbReference type="Pfam" id="PF16589"/>
    </source>
</evidence>
<feature type="compositionally biased region" description="Basic and acidic residues" evidence="9">
    <location>
        <begin position="136"/>
        <end position="160"/>
    </location>
</feature>
<feature type="compositionally biased region" description="Polar residues" evidence="9">
    <location>
        <begin position="389"/>
        <end position="399"/>
    </location>
</feature>
<evidence type="ECO:0000256" key="7">
    <source>
        <dbReference type="ARBA" id="ARBA00023242"/>
    </source>
</evidence>
<gene>
    <name evidence="13" type="ORF">JI435_124930</name>
</gene>
<keyword evidence="14" id="KW-1185">Reference proteome</keyword>
<organism evidence="13 14">
    <name type="scientific">Phaeosphaeria nodorum (strain SN15 / ATCC MYA-4574 / FGSC 10173)</name>
    <name type="common">Glume blotch fungus</name>
    <name type="synonym">Parastagonospora nodorum</name>
    <dbReference type="NCBI Taxonomy" id="321614"/>
    <lineage>
        <taxon>Eukaryota</taxon>
        <taxon>Fungi</taxon>
        <taxon>Dikarya</taxon>
        <taxon>Ascomycota</taxon>
        <taxon>Pezizomycotina</taxon>
        <taxon>Dothideomycetes</taxon>
        <taxon>Pleosporomycetidae</taxon>
        <taxon>Pleosporales</taxon>
        <taxon>Pleosporineae</taxon>
        <taxon>Phaeosphaeriaceae</taxon>
        <taxon>Parastagonospora</taxon>
    </lineage>
</organism>
<dbReference type="PANTHER" id="PTHR16466">
    <property type="entry name" value="TELOMERE REPEAT-BINDING FACTOR 2-INTERACTING PROTEIN 1"/>
    <property type="match status" value="1"/>
</dbReference>
<keyword evidence="2 8" id="KW-0158">Chromosome</keyword>
<comment type="function">
    <text evidence="8">Involved in the regulation of telomere length, clustering and has a specific role in telomere position effect (TPE).</text>
</comment>
<dbReference type="GO" id="GO:0005654">
    <property type="term" value="C:nucleoplasm"/>
    <property type="evidence" value="ECO:0007669"/>
    <property type="project" value="UniProtKB-ARBA"/>
</dbReference>
<dbReference type="FunFam" id="1.10.10.60:FF:000246">
    <property type="entry name" value="Telomeric repeat-binding factor 2-interacting protein 1"/>
    <property type="match status" value="1"/>
</dbReference>
<evidence type="ECO:0000256" key="2">
    <source>
        <dbReference type="ARBA" id="ARBA00022454"/>
    </source>
</evidence>
<dbReference type="GO" id="GO:0010833">
    <property type="term" value="P:telomere maintenance via telomere lengthening"/>
    <property type="evidence" value="ECO:0007669"/>
    <property type="project" value="UniProtKB-UniRule"/>
</dbReference>
<feature type="region of interest" description="Disordered" evidence="9">
    <location>
        <begin position="223"/>
        <end position="278"/>
    </location>
</feature>
<dbReference type="OrthoDB" id="435460at2759"/>
<dbReference type="InterPro" id="IPR038104">
    <property type="entry name" value="Rap1_C_sf"/>
</dbReference>